<feature type="non-terminal residue" evidence="2">
    <location>
        <position position="498"/>
    </location>
</feature>
<proteinExistence type="predicted"/>
<feature type="compositionally biased region" description="Basic and acidic residues" evidence="1">
    <location>
        <begin position="385"/>
        <end position="395"/>
    </location>
</feature>
<accession>A0A6J4U5F7</accession>
<feature type="compositionally biased region" description="Basic and acidic residues" evidence="1">
    <location>
        <begin position="49"/>
        <end position="74"/>
    </location>
</feature>
<dbReference type="AlphaFoldDB" id="A0A6J4U5F7"/>
<feature type="compositionally biased region" description="Basic residues" evidence="1">
    <location>
        <begin position="82"/>
        <end position="132"/>
    </location>
</feature>
<evidence type="ECO:0000313" key="2">
    <source>
        <dbReference type="EMBL" id="CAA9540466.1"/>
    </source>
</evidence>
<feature type="region of interest" description="Disordered" evidence="1">
    <location>
        <begin position="49"/>
        <end position="196"/>
    </location>
</feature>
<sequence length="498" mass="56136">PGLLLQSHAVQRRDAPCAVVILLPDLGSGRSRQHLQERPRQRAALEVEWRSRQRLDQRACARQPDQGHQRREPGGDPLPQGRQRRRRRRQPGRQAQGRRLHLPRGLAQRHRRVPRPAQEHRRRSPPRPRHEHRRLDPRSVHGACRAGRKLDAVQPERRARPPRPLRGGIQAALRGIRGAGREGGDSEGANNPRDRPLAQDAQLAVRDRPPVDHLQGSLERPQPAGPCRRRPQLQSLHRDPAQHQPRGGRGLQPGLDQPAGAHEGWRARSRHDRRDRHDRDPDARQRDRHQLLPDPGGGSLQPPEPPDRARPDGIPGRPVAPRGFLRLGRGDGLRRPLDGADLLARADGVVPARRRARRLPDVRGLEVGSRVAADRHRRCPCRRARPGDRRRDGRGARLGAGAGLDPRARHAQQQHDGDRADRDDLQHPGRRAVDRADLQQSLCQEQPLRRVHDRQRVAGGRVGGTRALGRRPARRDQVLGRLDRGDLPDPGRHQAPLP</sequence>
<feature type="compositionally biased region" description="Basic and acidic residues" evidence="1">
    <location>
        <begin position="447"/>
        <end position="456"/>
    </location>
</feature>
<dbReference type="GO" id="GO:0004748">
    <property type="term" value="F:ribonucleoside-diphosphate reductase activity, thioredoxin disulfide as acceptor"/>
    <property type="evidence" value="ECO:0007669"/>
    <property type="project" value="UniProtKB-EC"/>
</dbReference>
<feature type="compositionally biased region" description="Basic and acidic residues" evidence="1">
    <location>
        <begin position="148"/>
        <end position="159"/>
    </location>
</feature>
<name>A0A6J4U5F7_9BACT</name>
<evidence type="ECO:0000256" key="1">
    <source>
        <dbReference type="SAM" id="MobiDB-lite"/>
    </source>
</evidence>
<keyword evidence="2" id="KW-0560">Oxidoreductase</keyword>
<organism evidence="2">
    <name type="scientific">uncultured Thermomicrobiales bacterium</name>
    <dbReference type="NCBI Taxonomy" id="1645740"/>
    <lineage>
        <taxon>Bacteria</taxon>
        <taxon>Pseudomonadati</taxon>
        <taxon>Thermomicrobiota</taxon>
        <taxon>Thermomicrobia</taxon>
        <taxon>Thermomicrobiales</taxon>
        <taxon>environmental samples</taxon>
    </lineage>
</organism>
<protein>
    <submittedName>
        <fullName evidence="2">Ribonucleotide reductase of class Ia (Aerobic), alpha subunit</fullName>
        <ecNumber evidence="2">1.17.4.1</ecNumber>
    </submittedName>
</protein>
<dbReference type="EC" id="1.17.4.1" evidence="2"/>
<feature type="compositionally biased region" description="Basic and acidic residues" evidence="1">
    <location>
        <begin position="328"/>
        <end position="337"/>
    </location>
</feature>
<feature type="compositionally biased region" description="Basic residues" evidence="1">
    <location>
        <begin position="375"/>
        <end position="384"/>
    </location>
</feature>
<feature type="non-terminal residue" evidence="2">
    <location>
        <position position="1"/>
    </location>
</feature>
<reference evidence="2" key="1">
    <citation type="submission" date="2020-02" db="EMBL/GenBank/DDBJ databases">
        <authorList>
            <person name="Meier V. D."/>
        </authorList>
    </citation>
    <scope>NUCLEOTIDE SEQUENCE</scope>
    <source>
        <strain evidence="2">AVDCRST_MAG87</strain>
    </source>
</reference>
<gene>
    <name evidence="2" type="ORF">AVDCRST_MAG87-43</name>
</gene>
<feature type="compositionally biased region" description="Basic and acidic residues" evidence="1">
    <location>
        <begin position="275"/>
        <end position="291"/>
    </location>
</feature>
<dbReference type="EMBL" id="CADCWJ010000015">
    <property type="protein sequence ID" value="CAA9540466.1"/>
    <property type="molecule type" value="Genomic_DNA"/>
</dbReference>
<feature type="region of interest" description="Disordered" evidence="1">
    <location>
        <begin position="209"/>
        <end position="337"/>
    </location>
</feature>
<feature type="region of interest" description="Disordered" evidence="1">
    <location>
        <begin position="368"/>
        <end position="498"/>
    </location>
</feature>
<feature type="compositionally biased region" description="Basic and acidic residues" evidence="1">
    <location>
        <begin position="413"/>
        <end position="437"/>
    </location>
</feature>
<feature type="compositionally biased region" description="Basic and acidic residues" evidence="1">
    <location>
        <begin position="474"/>
        <end position="492"/>
    </location>
</feature>